<evidence type="ECO:0000313" key="2">
    <source>
        <dbReference type="Proteomes" id="UP001281147"/>
    </source>
</evidence>
<name>A0ACC3NNX9_9PEZI</name>
<protein>
    <submittedName>
        <fullName evidence="1">Clathrin heavy chain</fullName>
    </submittedName>
</protein>
<evidence type="ECO:0000313" key="1">
    <source>
        <dbReference type="EMBL" id="KAK3718880.1"/>
    </source>
</evidence>
<sequence length="1678" mass="189675">MAPLPIKFTENLQLTSVGIQQSSIGFNSCTLESDHFICVRQKVDENASPEVIIINLKNNNSVMKRPIKADSAIMHWSREIIALKAGGKTLQIFDLAQKSKIKSTSMQEDVVFWKWFSETSLGLVTDTSVYHWNIFDPSQVAPQKMFDRNQNLSGCQIINYRVSEDEKWMCVVGISQQQGRVVGSMQLYSKERGISQAIEGHAAAFGSLRLDDASTDTKVFTFANRSATGAKLHIVEVDHTAPNPVFQKKAVDIYFPAEATSDFPVAMQVSKKYKVIYLVTKFGFIHLYDLETGTTMFMNRISSDTIFTTSSDEESSGIIGVNRKGQVLSVSIDETTIIPYLLQNPENAELAYKLASRAGLPGADGLYQQRFEQLFNTGDYQQAAKTAANSPQGFLRTPQTIEKFKSVPQQQGQLSVILQYFGMLLDQGKLNQHETLELARPVLQQSRKHLLEKWMNEGKLGCSEQLGDLVRLHDVALAQRIYQEAGAAQKVIAAMAESGNFDQILPYSRSAGYTPDFNALLQHITRVNPDQGAAFAQNIAKEDSSLIDVDRAVDIFQSQGMIQQATAFLLDVLSANQPEQGHLQTRLLEMNLMNAPQVADAILGNEMFSYYDRPRIAQLCEQAGLLTRALEHYEDEASIKRCIVQSDKIPEDFLINYFGKLTVELSISCLDEMLKQNIRQNLQAVINIAKKYSDLLGPPRIIELLEKYRTAEGLYFYLGGIVNLSEDKDVTFKYIEAATRMGQMQEVERICRESNAYDPERIKNFLKEQKLTEQLPLIIVCDRFNMIHDLVLYLYKNQQFKSIEVYVQRINPSRAPAVIAGLLDMDCDEGVLKGLLSSVSPRSIPIDELVAEVESRNRLKLLLPFLEATLAAGGQQQGIFNALAKIYIDSNANPENFLRENDQYDTLTVGKYCEKRDPNLAFIAYQKGQNDLELISVTSENSMFKAQARYMLGRADPEIWSYVLSDNNIHRRSLVDQVISTAVPESTDPEQVSIAVKAFIDADLPVELIDLLEKIILEPSTFSDNSNLQNLLMLTAAKSDRGRVANYIQTLDNYSPDDIAQQCIEVGMYEEAFLIYKKANNHAEAANVLVDHVVSIDRAQEYADQVDLPEVWSKVAKAQLDGLRVTDGIESYIRAQDPSNFQEVIEIATHAGKDEDLIKFLRMARKTLREPPVDTALAFCYARTNQLPELEEFLRGVNVANVEESGDKAYEEGYHEAAKIFFSSISNWAKLATTLVHLEDYQAAVECARKANSVKVWKQVNEACVAKKEFRLAQICGLNLIVHADELADLVKQYERNGYFDELISLLEAGLGLERAHMGIFTELGIALSKYHPERVMEHLRIFWGRINIPKMIRACEEAHLWPELVFLYTHYDEYDNAVLAMIERAADAWDHHTMKEICVKASNPEVFYKALNFYLQEQPSLITDLLQVLTPRIDVNRVVRMFEKSDNIPLIKPFLLNVQSQNKRAVNDAINDLLIEEEDHKQLRDSVQNFDNYEAVALAQRLEKHDLVFFRQIAASIYRQNKRWDKSIALSKQDKLYKDAIETSAMSGKPDVVEELVRYFVDIGSKECYVGMLYACYDLIPMHTVMEISWRNGLNDFTMPFMISYMAQQSSTISELKKDNDERKAREAAEKKDEDTGPILGQSRLMLTQGAPMQTGSPAPYAQTNGIMPQPTGYRGF</sequence>
<dbReference type="Proteomes" id="UP001281147">
    <property type="component" value="Unassembled WGS sequence"/>
</dbReference>
<gene>
    <name evidence="1" type="primary">CHC1_1</name>
    <name evidence="1" type="ORF">LTR37_004796</name>
</gene>
<accession>A0ACC3NNX9</accession>
<dbReference type="EMBL" id="JAUTXU010000029">
    <property type="protein sequence ID" value="KAK3718880.1"/>
    <property type="molecule type" value="Genomic_DNA"/>
</dbReference>
<reference evidence="1" key="1">
    <citation type="submission" date="2023-07" db="EMBL/GenBank/DDBJ databases">
        <title>Black Yeasts Isolated from many extreme environments.</title>
        <authorList>
            <person name="Coleine C."/>
            <person name="Stajich J.E."/>
            <person name="Selbmann L."/>
        </authorList>
    </citation>
    <scope>NUCLEOTIDE SEQUENCE</scope>
    <source>
        <strain evidence="1">CCFEE 5714</strain>
    </source>
</reference>
<proteinExistence type="predicted"/>
<organism evidence="1 2">
    <name type="scientific">Vermiconidia calcicola</name>
    <dbReference type="NCBI Taxonomy" id="1690605"/>
    <lineage>
        <taxon>Eukaryota</taxon>
        <taxon>Fungi</taxon>
        <taxon>Dikarya</taxon>
        <taxon>Ascomycota</taxon>
        <taxon>Pezizomycotina</taxon>
        <taxon>Dothideomycetes</taxon>
        <taxon>Dothideomycetidae</taxon>
        <taxon>Mycosphaerellales</taxon>
        <taxon>Extremaceae</taxon>
        <taxon>Vermiconidia</taxon>
    </lineage>
</organism>
<comment type="caution">
    <text evidence="1">The sequence shown here is derived from an EMBL/GenBank/DDBJ whole genome shotgun (WGS) entry which is preliminary data.</text>
</comment>
<keyword evidence="2" id="KW-1185">Reference proteome</keyword>